<dbReference type="InterPro" id="IPR036691">
    <property type="entry name" value="Endo/exonu/phosph_ase_sf"/>
</dbReference>
<evidence type="ECO:0000313" key="2">
    <source>
        <dbReference type="Proteomes" id="UP001586593"/>
    </source>
</evidence>
<sequence>MVASRWMRDLYEAAGVWRRFGSYETYTGFEPRDRHTRIDFIWIGGPETTAEAAARAEEEGRTAWEVRRYEVLTNVVRDVHVSDHRAVVGNLLLLNLDS</sequence>
<reference evidence="1 2" key="1">
    <citation type="journal article" date="2024" name="Commun. Biol.">
        <title>Comparative genomic analysis of thermophilic fungi reveals convergent evolutionary adaptations and gene losses.</title>
        <authorList>
            <person name="Steindorff A.S."/>
            <person name="Aguilar-Pontes M.V."/>
            <person name="Robinson A.J."/>
            <person name="Andreopoulos B."/>
            <person name="LaButti K."/>
            <person name="Kuo A."/>
            <person name="Mondo S."/>
            <person name="Riley R."/>
            <person name="Otillar R."/>
            <person name="Haridas S."/>
            <person name="Lipzen A."/>
            <person name="Grimwood J."/>
            <person name="Schmutz J."/>
            <person name="Clum A."/>
            <person name="Reid I.D."/>
            <person name="Moisan M.C."/>
            <person name="Butler G."/>
            <person name="Nguyen T.T.M."/>
            <person name="Dewar K."/>
            <person name="Conant G."/>
            <person name="Drula E."/>
            <person name="Henrissat B."/>
            <person name="Hansel C."/>
            <person name="Singer S."/>
            <person name="Hutchinson M.I."/>
            <person name="de Vries R.P."/>
            <person name="Natvig D.O."/>
            <person name="Powell A.J."/>
            <person name="Tsang A."/>
            <person name="Grigoriev I.V."/>
        </authorList>
    </citation>
    <scope>NUCLEOTIDE SEQUENCE [LARGE SCALE GENOMIC DNA]</scope>
    <source>
        <strain evidence="1 2">ATCC 24622</strain>
    </source>
</reference>
<protein>
    <submittedName>
        <fullName evidence="1">Uncharacterized protein</fullName>
    </submittedName>
</protein>
<dbReference type="Proteomes" id="UP001586593">
    <property type="component" value="Unassembled WGS sequence"/>
</dbReference>
<dbReference type="EMBL" id="JAZHXJ010002871">
    <property type="protein sequence ID" value="KAL1836298.1"/>
    <property type="molecule type" value="Genomic_DNA"/>
</dbReference>
<proteinExistence type="predicted"/>
<keyword evidence="2" id="KW-1185">Reference proteome</keyword>
<accession>A0ABR3V4V0</accession>
<gene>
    <name evidence="1" type="ORF">VTK73DRAFT_5106</name>
</gene>
<name>A0ABR3V4V0_9PEZI</name>
<dbReference type="Gene3D" id="3.60.10.10">
    <property type="entry name" value="Endonuclease/exonuclease/phosphatase"/>
    <property type="match status" value="1"/>
</dbReference>
<organism evidence="1 2">
    <name type="scientific">Phialemonium thermophilum</name>
    <dbReference type="NCBI Taxonomy" id="223376"/>
    <lineage>
        <taxon>Eukaryota</taxon>
        <taxon>Fungi</taxon>
        <taxon>Dikarya</taxon>
        <taxon>Ascomycota</taxon>
        <taxon>Pezizomycotina</taxon>
        <taxon>Sordariomycetes</taxon>
        <taxon>Sordariomycetidae</taxon>
        <taxon>Cephalothecales</taxon>
        <taxon>Cephalothecaceae</taxon>
        <taxon>Phialemonium</taxon>
    </lineage>
</organism>
<dbReference type="SUPFAM" id="SSF56219">
    <property type="entry name" value="DNase I-like"/>
    <property type="match status" value="1"/>
</dbReference>
<evidence type="ECO:0000313" key="1">
    <source>
        <dbReference type="EMBL" id="KAL1836298.1"/>
    </source>
</evidence>
<comment type="caution">
    <text evidence="1">The sequence shown here is derived from an EMBL/GenBank/DDBJ whole genome shotgun (WGS) entry which is preliminary data.</text>
</comment>